<dbReference type="WBParaSite" id="maker-unitig_38379-snap-gene-0.1-mRNA-1">
    <property type="protein sequence ID" value="maker-unitig_38379-snap-gene-0.1-mRNA-1"/>
    <property type="gene ID" value="maker-unitig_38379-snap-gene-0.1"/>
</dbReference>
<organism evidence="7 8">
    <name type="scientific">Macrostomum lignano</name>
    <dbReference type="NCBI Taxonomy" id="282301"/>
    <lineage>
        <taxon>Eukaryota</taxon>
        <taxon>Metazoa</taxon>
        <taxon>Spiralia</taxon>
        <taxon>Lophotrochozoa</taxon>
        <taxon>Platyhelminthes</taxon>
        <taxon>Rhabditophora</taxon>
        <taxon>Macrostomorpha</taxon>
        <taxon>Macrostomida</taxon>
        <taxon>Macrostomidae</taxon>
        <taxon>Macrostomum</taxon>
    </lineage>
</organism>
<dbReference type="InterPro" id="IPR011009">
    <property type="entry name" value="Kinase-like_dom_sf"/>
</dbReference>
<keyword evidence="3" id="KW-0547">Nucleotide-binding</keyword>
<evidence type="ECO:0000313" key="8">
    <source>
        <dbReference type="WBParaSite" id="maker-unitig_38379-snap-gene-0.1-mRNA-1"/>
    </source>
</evidence>
<dbReference type="GO" id="GO:0004674">
    <property type="term" value="F:protein serine/threonine kinase activity"/>
    <property type="evidence" value="ECO:0007669"/>
    <property type="project" value="UniProtKB-KW"/>
</dbReference>
<evidence type="ECO:0000259" key="6">
    <source>
        <dbReference type="PROSITE" id="PS50011"/>
    </source>
</evidence>
<keyword evidence="1" id="KW-0723">Serine/threonine-protein kinase</keyword>
<accession>A0A1I8FL21</accession>
<sequence length="156" mass="17659">ICSVPTLRSFLAKTLSKLARRAGGRPSHHYARRGVRTSSDRGAKGNTFYIIAQRQRLISSLLADLASFDRKYRTSRSKNDRKYLYMLMESCLGGELVDCAQRQATSMIAQPDSTSAAVSKRCTICHRKGVVYRDLKPENLLLDSAGYCKADRFWFR</sequence>
<dbReference type="AlphaFoldDB" id="A0A1I8FL21"/>
<evidence type="ECO:0000256" key="2">
    <source>
        <dbReference type="ARBA" id="ARBA00022679"/>
    </source>
</evidence>
<dbReference type="InterPro" id="IPR008271">
    <property type="entry name" value="Ser/Thr_kinase_AS"/>
</dbReference>
<dbReference type="Gene3D" id="1.10.510.10">
    <property type="entry name" value="Transferase(Phosphotransferase) domain 1"/>
    <property type="match status" value="1"/>
</dbReference>
<dbReference type="PROSITE" id="PS00108">
    <property type="entry name" value="PROTEIN_KINASE_ST"/>
    <property type="match status" value="1"/>
</dbReference>
<evidence type="ECO:0000256" key="4">
    <source>
        <dbReference type="ARBA" id="ARBA00022777"/>
    </source>
</evidence>
<dbReference type="Gene3D" id="3.30.200.20">
    <property type="entry name" value="Phosphorylase Kinase, domain 1"/>
    <property type="match status" value="1"/>
</dbReference>
<feature type="domain" description="Protein kinase" evidence="6">
    <location>
        <begin position="1"/>
        <end position="156"/>
    </location>
</feature>
<evidence type="ECO:0000256" key="3">
    <source>
        <dbReference type="ARBA" id="ARBA00022741"/>
    </source>
</evidence>
<protein>
    <submittedName>
        <fullName evidence="8">Protein kinase domain-containing protein</fullName>
    </submittedName>
</protein>
<evidence type="ECO:0000256" key="1">
    <source>
        <dbReference type="ARBA" id="ARBA00022527"/>
    </source>
</evidence>
<reference evidence="8" key="1">
    <citation type="submission" date="2016-11" db="UniProtKB">
        <authorList>
            <consortium name="WormBaseParasite"/>
        </authorList>
    </citation>
    <scope>IDENTIFICATION</scope>
</reference>
<evidence type="ECO:0000313" key="7">
    <source>
        <dbReference type="Proteomes" id="UP000095280"/>
    </source>
</evidence>
<evidence type="ECO:0000256" key="5">
    <source>
        <dbReference type="ARBA" id="ARBA00022840"/>
    </source>
</evidence>
<keyword evidence="7" id="KW-1185">Reference proteome</keyword>
<dbReference type="PROSITE" id="PS50011">
    <property type="entry name" value="PROTEIN_KINASE_DOM"/>
    <property type="match status" value="1"/>
</dbReference>
<keyword evidence="2" id="KW-0808">Transferase</keyword>
<keyword evidence="4" id="KW-0418">Kinase</keyword>
<dbReference type="Proteomes" id="UP000095280">
    <property type="component" value="Unplaced"/>
</dbReference>
<dbReference type="SUPFAM" id="SSF56112">
    <property type="entry name" value="Protein kinase-like (PK-like)"/>
    <property type="match status" value="1"/>
</dbReference>
<dbReference type="GO" id="GO:0005524">
    <property type="term" value="F:ATP binding"/>
    <property type="evidence" value="ECO:0007669"/>
    <property type="project" value="UniProtKB-KW"/>
</dbReference>
<dbReference type="InterPro" id="IPR000719">
    <property type="entry name" value="Prot_kinase_dom"/>
</dbReference>
<dbReference type="Pfam" id="PF00069">
    <property type="entry name" value="Pkinase"/>
    <property type="match status" value="1"/>
</dbReference>
<keyword evidence="5" id="KW-0067">ATP-binding</keyword>
<proteinExistence type="predicted"/>
<dbReference type="PANTHER" id="PTHR24353">
    <property type="entry name" value="CYCLIC NUCLEOTIDE-DEPENDENT PROTEIN KINASE"/>
    <property type="match status" value="1"/>
</dbReference>
<dbReference type="PANTHER" id="PTHR24353:SF147">
    <property type="entry name" value="CGMP-DEPENDENT SERINE_THREONIN PROTEIN KINASE-RELATED"/>
    <property type="match status" value="1"/>
</dbReference>
<name>A0A1I8FL21_9PLAT</name>